<evidence type="ECO:0000256" key="1">
    <source>
        <dbReference type="ARBA" id="ARBA00004651"/>
    </source>
</evidence>
<evidence type="ECO:0000313" key="6">
    <source>
        <dbReference type="EMBL" id="BBI64100.1"/>
    </source>
</evidence>
<evidence type="ECO:0000256" key="5">
    <source>
        <dbReference type="ARBA" id="ARBA00023136"/>
    </source>
</evidence>
<dbReference type="AlphaFoldDB" id="A0A455UCY7"/>
<comment type="subcellular location">
    <subcellularLocation>
        <location evidence="1">Cell membrane</location>
        <topology evidence="1">Multi-pass membrane protein</topology>
    </subcellularLocation>
</comment>
<reference evidence="6 7" key="1">
    <citation type="journal article" date="2019" name="Microbiol. Resour. Announc.">
        <title>Complete Genome Sequence of Halomonas sulfidaeris Strain Esulfide1 Isolated from a Metal Sulfide Rock at a Depth of 2,200 Meters, Obtained Using Nanopore Sequencing.</title>
        <authorList>
            <person name="Saito M."/>
            <person name="Nishigata A."/>
            <person name="Galipon J."/>
            <person name="Arakawa K."/>
        </authorList>
    </citation>
    <scope>NUCLEOTIDE SEQUENCE [LARGE SCALE GENOMIC DNA]</scope>
    <source>
        <strain evidence="6 7">ATCC BAA-803</strain>
    </source>
</reference>
<dbReference type="GO" id="GO:0005886">
    <property type="term" value="C:plasma membrane"/>
    <property type="evidence" value="ECO:0007669"/>
    <property type="project" value="UniProtKB-SubCell"/>
</dbReference>
<keyword evidence="4" id="KW-1133">Transmembrane helix</keyword>
<evidence type="ECO:0000256" key="4">
    <source>
        <dbReference type="ARBA" id="ARBA00022989"/>
    </source>
</evidence>
<keyword evidence="5" id="KW-0472">Membrane</keyword>
<protein>
    <recommendedName>
        <fullName evidence="8">Threonine transporter RhtB</fullName>
    </recommendedName>
</protein>
<dbReference type="Pfam" id="PF01810">
    <property type="entry name" value="LysE"/>
    <property type="match status" value="1"/>
</dbReference>
<dbReference type="GO" id="GO:0015171">
    <property type="term" value="F:amino acid transmembrane transporter activity"/>
    <property type="evidence" value="ECO:0007669"/>
    <property type="project" value="TreeGrafter"/>
</dbReference>
<organism evidence="6 7">
    <name type="scientific">Vreelandella sulfidaeris</name>
    <dbReference type="NCBI Taxonomy" id="115553"/>
    <lineage>
        <taxon>Bacteria</taxon>
        <taxon>Pseudomonadati</taxon>
        <taxon>Pseudomonadota</taxon>
        <taxon>Gammaproteobacteria</taxon>
        <taxon>Oceanospirillales</taxon>
        <taxon>Halomonadaceae</taxon>
        <taxon>Vreelandella</taxon>
    </lineage>
</organism>
<gene>
    <name evidence="6" type="ORF">HSBAA_54060</name>
</gene>
<sequence>MLFAGIALGLGVLFERYPAIQTTLRWAGSAYLLYLAWKIASAPPPNLKAREHSVPFTFWQAAAFQFANPKAWVMGLALMAGFYPKVVSQW</sequence>
<accession>A0A455UCY7</accession>
<dbReference type="Proteomes" id="UP000320231">
    <property type="component" value="Chromosome"/>
</dbReference>
<dbReference type="EMBL" id="AP019514">
    <property type="protein sequence ID" value="BBI64100.1"/>
    <property type="molecule type" value="Genomic_DNA"/>
</dbReference>
<dbReference type="KEGG" id="hsr:HSBAA_54060"/>
<proteinExistence type="predicted"/>
<keyword evidence="3" id="KW-0812">Transmembrane</keyword>
<dbReference type="PANTHER" id="PTHR30086">
    <property type="entry name" value="ARGININE EXPORTER PROTEIN ARGO"/>
    <property type="match status" value="1"/>
</dbReference>
<name>A0A455UCY7_9GAMM</name>
<dbReference type="GO" id="GO:0033228">
    <property type="term" value="P:cysteine export across plasma membrane"/>
    <property type="evidence" value="ECO:0007669"/>
    <property type="project" value="TreeGrafter"/>
</dbReference>
<evidence type="ECO:0000256" key="3">
    <source>
        <dbReference type="ARBA" id="ARBA00022692"/>
    </source>
</evidence>
<dbReference type="PANTHER" id="PTHR30086:SF20">
    <property type="entry name" value="ARGININE EXPORTER PROTEIN ARGO-RELATED"/>
    <property type="match status" value="1"/>
</dbReference>
<keyword evidence="2" id="KW-1003">Cell membrane</keyword>
<evidence type="ECO:0008006" key="8">
    <source>
        <dbReference type="Google" id="ProtNLM"/>
    </source>
</evidence>
<evidence type="ECO:0000256" key="2">
    <source>
        <dbReference type="ARBA" id="ARBA00022475"/>
    </source>
</evidence>
<evidence type="ECO:0000313" key="7">
    <source>
        <dbReference type="Proteomes" id="UP000320231"/>
    </source>
</evidence>
<dbReference type="InterPro" id="IPR001123">
    <property type="entry name" value="LeuE-type"/>
</dbReference>